<dbReference type="AlphaFoldDB" id="A0A387BFM6"/>
<sequence length="80" mass="9633">MSRIDRTTADYIFSELSAKHKISIENVKQRFVTGEGFEPIQGLWRRDMSMGYQDKRGRLHVRPVTLKEWQEDWKCMKEQE</sequence>
<gene>
    <name evidence="1" type="ORF">D7I46_00945</name>
</gene>
<protein>
    <submittedName>
        <fullName evidence="1">Uncharacterized protein</fullName>
    </submittedName>
</protein>
<name>A0A387BFM6_9LACT</name>
<dbReference type="Proteomes" id="UP000269374">
    <property type="component" value="Chromosome"/>
</dbReference>
<dbReference type="KEGG" id="lact:D7I46_00945"/>
<proteinExistence type="predicted"/>
<reference evidence="1 2" key="1">
    <citation type="submission" date="2018-09" db="EMBL/GenBank/DDBJ databases">
        <title>Genome sequencing of strain 1JSPR-7.</title>
        <authorList>
            <person name="Heo J."/>
            <person name="Kim S.-J."/>
            <person name="Kwon S.-W."/>
        </authorList>
    </citation>
    <scope>NUCLEOTIDE SEQUENCE [LARGE SCALE GENOMIC DNA]</scope>
    <source>
        <strain evidence="1 2">1JSPR-7</strain>
    </source>
</reference>
<accession>A0A387BFM6</accession>
<dbReference type="EMBL" id="CP032627">
    <property type="protein sequence ID" value="AYF99776.1"/>
    <property type="molecule type" value="Genomic_DNA"/>
</dbReference>
<keyword evidence="2" id="KW-1185">Reference proteome</keyword>
<organism evidence="1 2">
    <name type="scientific">Lactococcus allomyrinae</name>
    <dbReference type="NCBI Taxonomy" id="2419773"/>
    <lineage>
        <taxon>Bacteria</taxon>
        <taxon>Bacillati</taxon>
        <taxon>Bacillota</taxon>
        <taxon>Bacilli</taxon>
        <taxon>Lactobacillales</taxon>
        <taxon>Streptococcaceae</taxon>
        <taxon>Lactococcus</taxon>
    </lineage>
</organism>
<evidence type="ECO:0000313" key="2">
    <source>
        <dbReference type="Proteomes" id="UP000269374"/>
    </source>
</evidence>
<dbReference type="RefSeq" id="WP_120771165.1">
    <property type="nucleotide sequence ID" value="NZ_CP032627.1"/>
</dbReference>
<evidence type="ECO:0000313" key="1">
    <source>
        <dbReference type="EMBL" id="AYF99776.1"/>
    </source>
</evidence>